<evidence type="ECO:0000313" key="2">
    <source>
        <dbReference type="Proteomes" id="UP001472677"/>
    </source>
</evidence>
<reference evidence="1 2" key="1">
    <citation type="journal article" date="2024" name="G3 (Bethesda)">
        <title>Genome assembly of Hibiscus sabdariffa L. provides insights into metabolisms of medicinal natural products.</title>
        <authorList>
            <person name="Kim T."/>
        </authorList>
    </citation>
    <scope>NUCLEOTIDE SEQUENCE [LARGE SCALE GENOMIC DNA]</scope>
    <source>
        <strain evidence="1">TK-2024</strain>
        <tissue evidence="1">Old leaves</tissue>
    </source>
</reference>
<keyword evidence="2" id="KW-1185">Reference proteome</keyword>
<name>A0ABR2CPC8_9ROSI</name>
<protein>
    <submittedName>
        <fullName evidence="1">Uncharacterized protein</fullName>
    </submittedName>
</protein>
<dbReference type="Gene3D" id="3.60.10.10">
    <property type="entry name" value="Endonuclease/exonuclease/phosphatase"/>
    <property type="match status" value="1"/>
</dbReference>
<dbReference type="EMBL" id="JBBPBM010000047">
    <property type="protein sequence ID" value="KAK8521575.1"/>
    <property type="molecule type" value="Genomic_DNA"/>
</dbReference>
<gene>
    <name evidence="1" type="ORF">V6N12_031469</name>
</gene>
<organism evidence="1 2">
    <name type="scientific">Hibiscus sabdariffa</name>
    <name type="common">roselle</name>
    <dbReference type="NCBI Taxonomy" id="183260"/>
    <lineage>
        <taxon>Eukaryota</taxon>
        <taxon>Viridiplantae</taxon>
        <taxon>Streptophyta</taxon>
        <taxon>Embryophyta</taxon>
        <taxon>Tracheophyta</taxon>
        <taxon>Spermatophyta</taxon>
        <taxon>Magnoliopsida</taxon>
        <taxon>eudicotyledons</taxon>
        <taxon>Gunneridae</taxon>
        <taxon>Pentapetalae</taxon>
        <taxon>rosids</taxon>
        <taxon>malvids</taxon>
        <taxon>Malvales</taxon>
        <taxon>Malvaceae</taxon>
        <taxon>Malvoideae</taxon>
        <taxon>Hibiscus</taxon>
    </lineage>
</organism>
<sequence length="197" mass="22752">MVSSLQAFTSTATSAGALHSCSFRTTISHTTNQRIGGQHAATRKRDMHNHTRLHVAPEVTNRADSWGLLRQLNDCPYIPWCVLGDFNEILCSAEKVGGLQRVEWQMQNFRDALLDCALDDMGYKGIWYTWEWGRSASNNIRCRLDRGVATLQWFDLFLNYQLDHLTHSISDHFPLMLTSNIMHPRRDRVWHFKFEAA</sequence>
<evidence type="ECO:0000313" key="1">
    <source>
        <dbReference type="EMBL" id="KAK8521575.1"/>
    </source>
</evidence>
<dbReference type="PANTHER" id="PTHR33710">
    <property type="entry name" value="BNAC02G09200D PROTEIN"/>
    <property type="match status" value="1"/>
</dbReference>
<dbReference type="SUPFAM" id="SSF56219">
    <property type="entry name" value="DNase I-like"/>
    <property type="match status" value="1"/>
</dbReference>
<dbReference type="Proteomes" id="UP001472677">
    <property type="component" value="Unassembled WGS sequence"/>
</dbReference>
<dbReference type="PANTHER" id="PTHR33710:SF71">
    <property type="entry name" value="ENDONUCLEASE_EXONUCLEASE_PHOSPHATASE DOMAIN-CONTAINING PROTEIN"/>
    <property type="match status" value="1"/>
</dbReference>
<comment type="caution">
    <text evidence="1">The sequence shown here is derived from an EMBL/GenBank/DDBJ whole genome shotgun (WGS) entry which is preliminary data.</text>
</comment>
<proteinExistence type="predicted"/>
<accession>A0ABR2CPC8</accession>
<dbReference type="InterPro" id="IPR036691">
    <property type="entry name" value="Endo/exonu/phosph_ase_sf"/>
</dbReference>